<organism evidence="2 3">
    <name type="scientific">Sorangium cellulosum</name>
    <name type="common">Polyangium cellulosum</name>
    <dbReference type="NCBI Taxonomy" id="56"/>
    <lineage>
        <taxon>Bacteria</taxon>
        <taxon>Pseudomonadati</taxon>
        <taxon>Myxococcota</taxon>
        <taxon>Polyangia</taxon>
        <taxon>Polyangiales</taxon>
        <taxon>Polyangiaceae</taxon>
        <taxon>Sorangium</taxon>
    </lineage>
</organism>
<evidence type="ECO:0000256" key="1">
    <source>
        <dbReference type="SAM" id="MobiDB-lite"/>
    </source>
</evidence>
<dbReference type="EMBL" id="CP012672">
    <property type="protein sequence ID" value="AUX28379.1"/>
    <property type="molecule type" value="Genomic_DNA"/>
</dbReference>
<sequence length="83" mass="8601">MILQEIGFLSTGAGKLAADRLARPPIPDAVLRQIAVATGRPLAYTCTPPGSGYRTGVDRDEDGFLDGDERSAGSDLAAPSDTP</sequence>
<gene>
    <name evidence="2" type="ORF">SOCE836_004490</name>
</gene>
<evidence type="ECO:0000313" key="3">
    <source>
        <dbReference type="Proteomes" id="UP000295497"/>
    </source>
</evidence>
<name>A0A4P2QF35_SORCE</name>
<feature type="region of interest" description="Disordered" evidence="1">
    <location>
        <begin position="48"/>
        <end position="83"/>
    </location>
</feature>
<accession>A0A4P2QF35</accession>
<protein>
    <submittedName>
        <fullName evidence="2">Uncharacterized protein</fullName>
    </submittedName>
</protein>
<evidence type="ECO:0000313" key="2">
    <source>
        <dbReference type="EMBL" id="AUX28379.1"/>
    </source>
</evidence>
<dbReference type="RefSeq" id="WP_129572741.1">
    <property type="nucleotide sequence ID" value="NZ_CP012672.1"/>
</dbReference>
<reference evidence="2 3" key="1">
    <citation type="submission" date="2015-09" db="EMBL/GenBank/DDBJ databases">
        <title>Sorangium comparison.</title>
        <authorList>
            <person name="Zaburannyi N."/>
            <person name="Bunk B."/>
            <person name="Overmann J."/>
            <person name="Mueller R."/>
        </authorList>
    </citation>
    <scope>NUCLEOTIDE SEQUENCE [LARGE SCALE GENOMIC DNA]</scope>
    <source>
        <strain evidence="2 3">So ce836</strain>
    </source>
</reference>
<proteinExistence type="predicted"/>
<dbReference type="AlphaFoldDB" id="A0A4P2QF35"/>
<dbReference type="Proteomes" id="UP000295497">
    <property type="component" value="Chromosome"/>
</dbReference>